<feature type="transmembrane region" description="Helical" evidence="1">
    <location>
        <begin position="7"/>
        <end position="26"/>
    </location>
</feature>
<keyword evidence="1" id="KW-0812">Transmembrane</keyword>
<gene>
    <name evidence="2" type="ORF">FVR03_02635</name>
</gene>
<protein>
    <submittedName>
        <fullName evidence="2">Uncharacterized protein</fullName>
    </submittedName>
</protein>
<sequence>MKKRNNYYTIAFAGAAITLAAQLIAAFTIDPYLAAVFTPFYSVWLILLVVGWRKDHPQR</sequence>
<keyword evidence="1" id="KW-1133">Transmembrane helix</keyword>
<accession>A0A5C8KEH7</accession>
<organism evidence="2 3">
    <name type="scientific">Pontibacter qinzhouensis</name>
    <dbReference type="NCBI Taxonomy" id="2603253"/>
    <lineage>
        <taxon>Bacteria</taxon>
        <taxon>Pseudomonadati</taxon>
        <taxon>Bacteroidota</taxon>
        <taxon>Cytophagia</taxon>
        <taxon>Cytophagales</taxon>
        <taxon>Hymenobacteraceae</taxon>
        <taxon>Pontibacter</taxon>
    </lineage>
</organism>
<name>A0A5C8KEH7_9BACT</name>
<dbReference type="Proteomes" id="UP000321926">
    <property type="component" value="Unassembled WGS sequence"/>
</dbReference>
<dbReference type="AlphaFoldDB" id="A0A5C8KEH7"/>
<keyword evidence="3" id="KW-1185">Reference proteome</keyword>
<dbReference type="OrthoDB" id="853957at2"/>
<comment type="caution">
    <text evidence="2">The sequence shown here is derived from an EMBL/GenBank/DDBJ whole genome shotgun (WGS) entry which is preliminary data.</text>
</comment>
<feature type="transmembrane region" description="Helical" evidence="1">
    <location>
        <begin position="32"/>
        <end position="52"/>
    </location>
</feature>
<evidence type="ECO:0000313" key="2">
    <source>
        <dbReference type="EMBL" id="TXK51996.1"/>
    </source>
</evidence>
<reference evidence="2 3" key="1">
    <citation type="submission" date="2019-08" db="EMBL/GenBank/DDBJ databases">
        <authorList>
            <person name="Shi S."/>
        </authorList>
    </citation>
    <scope>NUCLEOTIDE SEQUENCE [LARGE SCALE GENOMIC DNA]</scope>
    <source>
        <strain evidence="2 3">GY10130</strain>
    </source>
</reference>
<dbReference type="RefSeq" id="WP_147920210.1">
    <property type="nucleotide sequence ID" value="NZ_VRTY01000006.1"/>
</dbReference>
<dbReference type="EMBL" id="VRTY01000006">
    <property type="protein sequence ID" value="TXK51996.1"/>
    <property type="molecule type" value="Genomic_DNA"/>
</dbReference>
<evidence type="ECO:0000256" key="1">
    <source>
        <dbReference type="SAM" id="Phobius"/>
    </source>
</evidence>
<evidence type="ECO:0000313" key="3">
    <source>
        <dbReference type="Proteomes" id="UP000321926"/>
    </source>
</evidence>
<proteinExistence type="predicted"/>
<keyword evidence="1" id="KW-0472">Membrane</keyword>